<dbReference type="InParanoid" id="A0A1E7EW70"/>
<keyword evidence="9" id="KW-1185">Reference proteome</keyword>
<dbReference type="InterPro" id="IPR045121">
    <property type="entry name" value="CoAse"/>
</dbReference>
<evidence type="ECO:0000256" key="5">
    <source>
        <dbReference type="ARBA" id="ARBA00022842"/>
    </source>
</evidence>
<evidence type="ECO:0000313" key="8">
    <source>
        <dbReference type="EMBL" id="OEU10064.1"/>
    </source>
</evidence>
<dbReference type="PANTHER" id="PTHR12992">
    <property type="entry name" value="NUDIX HYDROLASE"/>
    <property type="match status" value="1"/>
</dbReference>
<dbReference type="PROSITE" id="PS51462">
    <property type="entry name" value="NUDIX"/>
    <property type="match status" value="1"/>
</dbReference>
<dbReference type="OrthoDB" id="206213at2759"/>
<evidence type="ECO:0000256" key="6">
    <source>
        <dbReference type="ARBA" id="ARBA00023211"/>
    </source>
</evidence>
<evidence type="ECO:0000256" key="1">
    <source>
        <dbReference type="ARBA" id="ARBA00001936"/>
    </source>
</evidence>
<gene>
    <name evidence="8" type="ORF">FRACYDRAFT_271191</name>
</gene>
<name>A0A1E7EW70_9STRA</name>
<dbReference type="KEGG" id="fcy:FRACYDRAFT_271191"/>
<dbReference type="CDD" id="cd03426">
    <property type="entry name" value="NUDIX_CoAse_Nudt7"/>
    <property type="match status" value="1"/>
</dbReference>
<evidence type="ECO:0000259" key="7">
    <source>
        <dbReference type="PROSITE" id="PS51462"/>
    </source>
</evidence>
<keyword evidence="3" id="KW-0479">Metal-binding</keyword>
<dbReference type="GO" id="GO:0010945">
    <property type="term" value="F:coenzyme A diphosphatase activity"/>
    <property type="evidence" value="ECO:0007669"/>
    <property type="project" value="InterPro"/>
</dbReference>
<comment type="cofactor">
    <cofactor evidence="2">
        <name>Mg(2+)</name>
        <dbReference type="ChEBI" id="CHEBI:18420"/>
    </cofactor>
</comment>
<dbReference type="EMBL" id="KV784373">
    <property type="protein sequence ID" value="OEU10064.1"/>
    <property type="molecule type" value="Genomic_DNA"/>
</dbReference>
<feature type="domain" description="Nudix hydrolase" evidence="7">
    <location>
        <begin position="45"/>
        <end position="192"/>
    </location>
</feature>
<keyword evidence="5" id="KW-0460">Magnesium</keyword>
<keyword evidence="4" id="KW-0378">Hydrolase</keyword>
<organism evidence="8 9">
    <name type="scientific">Fragilariopsis cylindrus CCMP1102</name>
    <dbReference type="NCBI Taxonomy" id="635003"/>
    <lineage>
        <taxon>Eukaryota</taxon>
        <taxon>Sar</taxon>
        <taxon>Stramenopiles</taxon>
        <taxon>Ochrophyta</taxon>
        <taxon>Bacillariophyta</taxon>
        <taxon>Bacillariophyceae</taxon>
        <taxon>Bacillariophycidae</taxon>
        <taxon>Bacillariales</taxon>
        <taxon>Bacillariaceae</taxon>
        <taxon>Fragilariopsis</taxon>
    </lineage>
</organism>
<evidence type="ECO:0000313" key="9">
    <source>
        <dbReference type="Proteomes" id="UP000095751"/>
    </source>
</evidence>
<dbReference type="InterPro" id="IPR000086">
    <property type="entry name" value="NUDIX_hydrolase_dom"/>
</dbReference>
<evidence type="ECO:0000256" key="2">
    <source>
        <dbReference type="ARBA" id="ARBA00001946"/>
    </source>
</evidence>
<dbReference type="AlphaFoldDB" id="A0A1E7EW70"/>
<dbReference type="GO" id="GO:0046872">
    <property type="term" value="F:metal ion binding"/>
    <property type="evidence" value="ECO:0007669"/>
    <property type="project" value="UniProtKB-KW"/>
</dbReference>
<keyword evidence="6" id="KW-0464">Manganese</keyword>
<comment type="cofactor">
    <cofactor evidence="1">
        <name>Mn(2+)</name>
        <dbReference type="ChEBI" id="CHEBI:29035"/>
    </cofactor>
</comment>
<accession>A0A1E7EW70</accession>
<evidence type="ECO:0000256" key="4">
    <source>
        <dbReference type="ARBA" id="ARBA00022801"/>
    </source>
</evidence>
<proteinExistence type="predicted"/>
<dbReference type="Proteomes" id="UP000095751">
    <property type="component" value="Unassembled WGS sequence"/>
</dbReference>
<dbReference type="Pfam" id="PF00293">
    <property type="entry name" value="NUDIX"/>
    <property type="match status" value="1"/>
</dbReference>
<dbReference type="PANTHER" id="PTHR12992:SF11">
    <property type="entry name" value="MITOCHONDRIAL COENZYME A DIPHOSPHATASE NUDT8"/>
    <property type="match status" value="1"/>
</dbReference>
<dbReference type="InterPro" id="IPR015797">
    <property type="entry name" value="NUDIX_hydrolase-like_dom_sf"/>
</dbReference>
<reference evidence="8 9" key="1">
    <citation type="submission" date="2016-09" db="EMBL/GenBank/DDBJ databases">
        <title>Extensive genetic diversity and differential bi-allelic expression allows diatom success in the polar Southern Ocean.</title>
        <authorList>
            <consortium name="DOE Joint Genome Institute"/>
            <person name="Mock T."/>
            <person name="Otillar R.P."/>
            <person name="Strauss J."/>
            <person name="Dupont C."/>
            <person name="Frickenhaus S."/>
            <person name="Maumus F."/>
            <person name="Mcmullan M."/>
            <person name="Sanges R."/>
            <person name="Schmutz J."/>
            <person name="Toseland A."/>
            <person name="Valas R."/>
            <person name="Veluchamy A."/>
            <person name="Ward B.J."/>
            <person name="Allen A."/>
            <person name="Barry K."/>
            <person name="Falciatore A."/>
            <person name="Ferrante M."/>
            <person name="Fortunato A.E."/>
            <person name="Gloeckner G."/>
            <person name="Gruber A."/>
            <person name="Hipkin R."/>
            <person name="Janech M."/>
            <person name="Kroth P."/>
            <person name="Leese F."/>
            <person name="Lindquist E."/>
            <person name="Lyon B.R."/>
            <person name="Martin J."/>
            <person name="Mayer C."/>
            <person name="Parker M."/>
            <person name="Quesneville H."/>
            <person name="Raymond J."/>
            <person name="Uhlig C."/>
            <person name="Valentin K.U."/>
            <person name="Worden A.Z."/>
            <person name="Armbrust E.V."/>
            <person name="Bowler C."/>
            <person name="Green B."/>
            <person name="Moulton V."/>
            <person name="Van Oosterhout C."/>
            <person name="Grigoriev I."/>
        </authorList>
    </citation>
    <scope>NUCLEOTIDE SEQUENCE [LARGE SCALE GENOMIC DNA]</scope>
    <source>
        <strain evidence="8 9">CCMP1102</strain>
    </source>
</reference>
<dbReference type="Gene3D" id="3.90.79.10">
    <property type="entry name" value="Nucleoside Triphosphate Pyrophosphohydrolase"/>
    <property type="match status" value="1"/>
</dbReference>
<evidence type="ECO:0000256" key="3">
    <source>
        <dbReference type="ARBA" id="ARBA00022723"/>
    </source>
</evidence>
<protein>
    <recommendedName>
        <fullName evidence="7">Nudix hydrolase domain-containing protein</fullName>
    </recommendedName>
</protein>
<dbReference type="SUPFAM" id="SSF55811">
    <property type="entry name" value="Nudix"/>
    <property type="match status" value="1"/>
</dbReference>
<sequence>MSIVNQGIPRLKSLLRNTVNKGNVFPLVSEKTQNFIWNNTPDNHKREAAILVPIVTYEGKPSLLFTTRSSNLPTHASEVSFPGGHYDETSDDSLEATAIREAQEELLGHDNYPWDEVEIIGKASSLPSIVGTPVTPIIAIFHQELFGDNRHPSFPFPGSPDEVDEVFCISLQELIEVETTERSERFQFDTPVYPTKCGKKIWGLTALVTRPLLHGLFKPAFLA</sequence>